<evidence type="ECO:0000313" key="6">
    <source>
        <dbReference type="EMBL" id="HGQ36693.1"/>
    </source>
</evidence>
<dbReference type="GO" id="GO:0005886">
    <property type="term" value="C:plasma membrane"/>
    <property type="evidence" value="ECO:0007669"/>
    <property type="project" value="UniProtKB-SubCell"/>
</dbReference>
<proteinExistence type="predicted"/>
<comment type="caution">
    <text evidence="6">The sequence shown here is derived from an EMBL/GenBank/DDBJ whole genome shotgun (WGS) entry which is preliminary data.</text>
</comment>
<feature type="transmembrane region" description="Helical" evidence="5">
    <location>
        <begin position="276"/>
        <end position="297"/>
    </location>
</feature>
<feature type="transmembrane region" description="Helical" evidence="5">
    <location>
        <begin position="95"/>
        <end position="112"/>
    </location>
</feature>
<dbReference type="InterPro" id="IPR044878">
    <property type="entry name" value="UbiA_sf"/>
</dbReference>
<protein>
    <recommendedName>
        <fullName evidence="7">Geranylgeranylglycerol-phosphate geranylgeranyltransferase</fullName>
    </recommendedName>
</protein>
<feature type="transmembrane region" description="Helical" evidence="5">
    <location>
        <begin position="213"/>
        <end position="235"/>
    </location>
</feature>
<reference evidence="6" key="1">
    <citation type="journal article" date="2020" name="mSystems">
        <title>Genome- and Community-Level Interaction Insights into Carbon Utilization and Element Cycling Functions of Hydrothermarchaeota in Hydrothermal Sediment.</title>
        <authorList>
            <person name="Zhou Z."/>
            <person name="Liu Y."/>
            <person name="Xu W."/>
            <person name="Pan J."/>
            <person name="Luo Z.H."/>
            <person name="Li M."/>
        </authorList>
    </citation>
    <scope>NUCLEOTIDE SEQUENCE</scope>
    <source>
        <strain evidence="6">SpSt-667</strain>
    </source>
</reference>
<keyword evidence="2 5" id="KW-0812">Transmembrane</keyword>
<dbReference type="Pfam" id="PF01040">
    <property type="entry name" value="UbiA"/>
    <property type="match status" value="1"/>
</dbReference>
<dbReference type="GO" id="GO:0016765">
    <property type="term" value="F:transferase activity, transferring alkyl or aryl (other than methyl) groups"/>
    <property type="evidence" value="ECO:0007669"/>
    <property type="project" value="InterPro"/>
</dbReference>
<feature type="transmembrane region" description="Helical" evidence="5">
    <location>
        <begin position="141"/>
        <end position="161"/>
    </location>
</feature>
<evidence type="ECO:0000256" key="5">
    <source>
        <dbReference type="SAM" id="Phobius"/>
    </source>
</evidence>
<dbReference type="CDD" id="cd13961">
    <property type="entry name" value="PT_UbiA_DGGGPS"/>
    <property type="match status" value="1"/>
</dbReference>
<dbReference type="PANTHER" id="PTHR42723">
    <property type="entry name" value="CHLOROPHYLL SYNTHASE"/>
    <property type="match status" value="1"/>
</dbReference>
<keyword evidence="3 5" id="KW-1133">Transmembrane helix</keyword>
<feature type="transmembrane region" description="Helical" evidence="5">
    <location>
        <begin position="167"/>
        <end position="184"/>
    </location>
</feature>
<dbReference type="AlphaFoldDB" id="A0A832CS46"/>
<dbReference type="Gene3D" id="1.10.357.140">
    <property type="entry name" value="UbiA prenyltransferase"/>
    <property type="match status" value="1"/>
</dbReference>
<evidence type="ECO:0008006" key="7">
    <source>
        <dbReference type="Google" id="ProtNLM"/>
    </source>
</evidence>
<sequence length="298" mass="32780">MASIMVAENKGYLRRKILAWIDIIRVGNCIALGYATIVGYILGGSKVFDQAMLFKLFIAAFVIGGSSNIINDYFDASIDAINKPWRPIPMGLIKANEAYFVSLIMGFIGIILSFTITYMNGIVALIAFALAYLYSFKLKKVLLVGNLIVAFSAALSIIYGGFASTNIVIDTVLATLFAFLLNFGRELLKGIEDVEGDKKYYIRTLAAVKGIKVAYVSSLIVFIILMLLSIIPYVFIGYSMYYLIMTLCGVDLVIIVALTIASSLQPKDALRSTRMLKVAVFVGITAFFVEGLKKYFIV</sequence>
<feature type="transmembrane region" description="Helical" evidence="5">
    <location>
        <begin position="20"/>
        <end position="42"/>
    </location>
</feature>
<name>A0A832CS46_9CREN</name>
<keyword evidence="4 5" id="KW-0472">Membrane</keyword>
<organism evidence="6">
    <name type="scientific">Ignisphaera aggregans</name>
    <dbReference type="NCBI Taxonomy" id="334771"/>
    <lineage>
        <taxon>Archaea</taxon>
        <taxon>Thermoproteota</taxon>
        <taxon>Thermoprotei</taxon>
        <taxon>Desulfurococcales</taxon>
        <taxon>Desulfurococcaceae</taxon>
        <taxon>Ignisphaera</taxon>
    </lineage>
</organism>
<dbReference type="Gene3D" id="1.20.120.1780">
    <property type="entry name" value="UbiA prenyltransferase"/>
    <property type="match status" value="1"/>
</dbReference>
<evidence type="ECO:0000256" key="3">
    <source>
        <dbReference type="ARBA" id="ARBA00022989"/>
    </source>
</evidence>
<dbReference type="InterPro" id="IPR000537">
    <property type="entry name" value="UbiA_prenyltransferase"/>
</dbReference>
<dbReference type="PANTHER" id="PTHR42723:SF1">
    <property type="entry name" value="CHLOROPHYLL SYNTHASE, CHLOROPLASTIC"/>
    <property type="match status" value="1"/>
</dbReference>
<evidence type="ECO:0000256" key="1">
    <source>
        <dbReference type="ARBA" id="ARBA00004651"/>
    </source>
</evidence>
<evidence type="ECO:0000256" key="4">
    <source>
        <dbReference type="ARBA" id="ARBA00023136"/>
    </source>
</evidence>
<feature type="transmembrane region" description="Helical" evidence="5">
    <location>
        <begin position="241"/>
        <end position="264"/>
    </location>
</feature>
<dbReference type="InterPro" id="IPR050475">
    <property type="entry name" value="Prenyltransferase_related"/>
</dbReference>
<evidence type="ECO:0000256" key="2">
    <source>
        <dbReference type="ARBA" id="ARBA00022692"/>
    </source>
</evidence>
<dbReference type="EMBL" id="DTCK01000045">
    <property type="protein sequence ID" value="HGQ36693.1"/>
    <property type="molecule type" value="Genomic_DNA"/>
</dbReference>
<gene>
    <name evidence="6" type="ORF">ENU41_08500</name>
</gene>
<accession>A0A832CS46</accession>
<comment type="subcellular location">
    <subcellularLocation>
        <location evidence="1">Cell membrane</location>
        <topology evidence="1">Multi-pass membrane protein</topology>
    </subcellularLocation>
</comment>